<name>A0A368GBE2_ANCCA</name>
<evidence type="ECO:0000256" key="1">
    <source>
        <dbReference type="SAM" id="Phobius"/>
    </source>
</evidence>
<proteinExistence type="predicted"/>
<evidence type="ECO:0000313" key="2">
    <source>
        <dbReference type="EMBL" id="RCN40599.1"/>
    </source>
</evidence>
<organism evidence="2 3">
    <name type="scientific">Ancylostoma caninum</name>
    <name type="common">Dog hookworm</name>
    <dbReference type="NCBI Taxonomy" id="29170"/>
    <lineage>
        <taxon>Eukaryota</taxon>
        <taxon>Metazoa</taxon>
        <taxon>Ecdysozoa</taxon>
        <taxon>Nematoda</taxon>
        <taxon>Chromadorea</taxon>
        <taxon>Rhabditida</taxon>
        <taxon>Rhabditina</taxon>
        <taxon>Rhabditomorpha</taxon>
        <taxon>Strongyloidea</taxon>
        <taxon>Ancylostomatidae</taxon>
        <taxon>Ancylostomatinae</taxon>
        <taxon>Ancylostoma</taxon>
    </lineage>
</organism>
<dbReference type="Proteomes" id="UP000252519">
    <property type="component" value="Unassembled WGS sequence"/>
</dbReference>
<dbReference type="EMBL" id="JOJR01000277">
    <property type="protein sequence ID" value="RCN40599.1"/>
    <property type="molecule type" value="Genomic_DNA"/>
</dbReference>
<gene>
    <name evidence="2" type="ORF">ANCCAN_13464</name>
</gene>
<accession>A0A368GBE2</accession>
<comment type="caution">
    <text evidence="2">The sequence shown here is derived from an EMBL/GenBank/DDBJ whole genome shotgun (WGS) entry which is preliminary data.</text>
</comment>
<keyword evidence="1" id="KW-0472">Membrane</keyword>
<feature type="transmembrane region" description="Helical" evidence="1">
    <location>
        <begin position="45"/>
        <end position="64"/>
    </location>
</feature>
<protein>
    <submittedName>
        <fullName evidence="2">Uncharacterized protein</fullName>
    </submittedName>
</protein>
<keyword evidence="1" id="KW-0812">Transmembrane</keyword>
<dbReference type="AlphaFoldDB" id="A0A368GBE2"/>
<sequence>MMIVLWRKTLRLVQKYAGEADRQNDVIANSSTAHGRMRTIPVTNLLLKVWTLMYCTVSAVLPSIQGATHRSN</sequence>
<evidence type="ECO:0000313" key="3">
    <source>
        <dbReference type="Proteomes" id="UP000252519"/>
    </source>
</evidence>
<keyword evidence="1" id="KW-1133">Transmembrane helix</keyword>
<keyword evidence="3" id="KW-1185">Reference proteome</keyword>
<reference evidence="2 3" key="1">
    <citation type="submission" date="2014-10" db="EMBL/GenBank/DDBJ databases">
        <title>Draft genome of the hookworm Ancylostoma caninum.</title>
        <authorList>
            <person name="Mitreva M."/>
        </authorList>
    </citation>
    <scope>NUCLEOTIDE SEQUENCE [LARGE SCALE GENOMIC DNA]</scope>
    <source>
        <strain evidence="2 3">Baltimore</strain>
    </source>
</reference>